<reference evidence="4" key="1">
    <citation type="submission" date="2018-12" db="EMBL/GenBank/DDBJ databases">
        <title>Tengunoibacter tsumagoiensis gen. nov., sp. nov., Dictyobacter kobayashii sp. nov., D. alpinus sp. nov., and D. joshuensis sp. nov. and description of Dictyobacteraceae fam. nov. within the order Ktedonobacterales isolated from Tengu-no-mugimeshi.</title>
        <authorList>
            <person name="Wang C.M."/>
            <person name="Zheng Y."/>
            <person name="Sakai Y."/>
            <person name="Toyoda A."/>
            <person name="Minakuchi Y."/>
            <person name="Abe K."/>
            <person name="Yokota A."/>
            <person name="Yabe S."/>
        </authorList>
    </citation>
    <scope>NUCLEOTIDE SEQUENCE [LARGE SCALE GENOMIC DNA]</scope>
    <source>
        <strain evidence="4">Uno3</strain>
    </source>
</reference>
<keyword evidence="4" id="KW-1185">Reference proteome</keyword>
<evidence type="ECO:0000256" key="1">
    <source>
        <dbReference type="SAM" id="Phobius"/>
    </source>
</evidence>
<sequence>MNKSSLPDTPFPRPVIEPDALVESVHEAQRGFLPWWYNLTAMPEVSVQASFLKREEVRKSRLLSNVLFFYGLILLLAIPACLFVPNKIDVWIALGMFLSTVCALYLNRSGQVTVAGFIVIAVFEVALTIGIFTTLPLDEPTIQIYDLYIITELLAVSLLPARSIFLVAALNSGIVLISLVGQPHTMGLAADLHTQFLPIMIRPIILFIIVAGVAYVWVSSVSRAIARADRAEMVMKLEHALVEQKRDLEEGIEQILQTHVAIANGNLNARAPLTQDSSLWQIARALNTLLVRLQRAVVAEKELQRVEQAVTISVQSIQRAEQMQKVPELGFTQTAIDPLVAALQGKTIAQTPLHQAQPMFIPSSQGGVISYQSQSRGSSNV</sequence>
<dbReference type="OrthoDB" id="147233at2"/>
<evidence type="ECO:0000313" key="3">
    <source>
        <dbReference type="EMBL" id="GCE14705.1"/>
    </source>
</evidence>
<keyword evidence="1" id="KW-1133">Transmembrane helix</keyword>
<dbReference type="GO" id="GO:0016020">
    <property type="term" value="C:membrane"/>
    <property type="evidence" value="ECO:0007669"/>
    <property type="project" value="InterPro"/>
</dbReference>
<name>A0A402A6R0_9CHLR</name>
<organism evidence="3 4">
    <name type="scientific">Tengunoibacter tsumagoiensis</name>
    <dbReference type="NCBI Taxonomy" id="2014871"/>
    <lineage>
        <taxon>Bacteria</taxon>
        <taxon>Bacillati</taxon>
        <taxon>Chloroflexota</taxon>
        <taxon>Ktedonobacteria</taxon>
        <taxon>Ktedonobacterales</taxon>
        <taxon>Dictyobacteraceae</taxon>
        <taxon>Tengunoibacter</taxon>
    </lineage>
</organism>
<dbReference type="GO" id="GO:0007165">
    <property type="term" value="P:signal transduction"/>
    <property type="evidence" value="ECO:0007669"/>
    <property type="project" value="InterPro"/>
</dbReference>
<evidence type="ECO:0000259" key="2">
    <source>
        <dbReference type="PROSITE" id="PS50885"/>
    </source>
</evidence>
<gene>
    <name evidence="3" type="ORF">KTT_45640</name>
</gene>
<keyword evidence="1" id="KW-0472">Membrane</keyword>
<feature type="transmembrane region" description="Helical" evidence="1">
    <location>
        <begin position="62"/>
        <end position="84"/>
    </location>
</feature>
<feature type="transmembrane region" description="Helical" evidence="1">
    <location>
        <begin position="114"/>
        <end position="136"/>
    </location>
</feature>
<dbReference type="AlphaFoldDB" id="A0A402A6R0"/>
<feature type="transmembrane region" description="Helical" evidence="1">
    <location>
        <begin position="204"/>
        <end position="226"/>
    </location>
</feature>
<keyword evidence="1" id="KW-0812">Transmembrane</keyword>
<dbReference type="InterPro" id="IPR003660">
    <property type="entry name" value="HAMP_dom"/>
</dbReference>
<proteinExistence type="predicted"/>
<dbReference type="RefSeq" id="WP_126582246.1">
    <property type="nucleotide sequence ID" value="NZ_BIFR01000002.1"/>
</dbReference>
<comment type="caution">
    <text evidence="3">The sequence shown here is derived from an EMBL/GenBank/DDBJ whole genome shotgun (WGS) entry which is preliminary data.</text>
</comment>
<feature type="transmembrane region" description="Helical" evidence="1">
    <location>
        <begin position="90"/>
        <end position="107"/>
    </location>
</feature>
<dbReference type="EMBL" id="BIFR01000002">
    <property type="protein sequence ID" value="GCE14705.1"/>
    <property type="molecule type" value="Genomic_DNA"/>
</dbReference>
<dbReference type="Proteomes" id="UP000287352">
    <property type="component" value="Unassembled WGS sequence"/>
</dbReference>
<feature type="transmembrane region" description="Helical" evidence="1">
    <location>
        <begin position="164"/>
        <end position="184"/>
    </location>
</feature>
<evidence type="ECO:0000313" key="4">
    <source>
        <dbReference type="Proteomes" id="UP000287352"/>
    </source>
</evidence>
<accession>A0A402A6R0</accession>
<protein>
    <recommendedName>
        <fullName evidence="2">HAMP domain-containing protein</fullName>
    </recommendedName>
</protein>
<feature type="domain" description="HAMP" evidence="2">
    <location>
        <begin position="246"/>
        <end position="298"/>
    </location>
</feature>
<feature type="transmembrane region" description="Helical" evidence="1">
    <location>
        <begin position="142"/>
        <end position="159"/>
    </location>
</feature>
<dbReference type="PROSITE" id="PS50885">
    <property type="entry name" value="HAMP"/>
    <property type="match status" value="1"/>
</dbReference>